<dbReference type="Proteomes" id="UP001359485">
    <property type="component" value="Unassembled WGS sequence"/>
</dbReference>
<evidence type="ECO:0000256" key="1">
    <source>
        <dbReference type="ARBA" id="ARBA00004443"/>
    </source>
</evidence>
<keyword evidence="6" id="KW-0999">Mitochondrion inner membrane</keyword>
<keyword evidence="8" id="KW-0496">Mitochondrion</keyword>
<accession>A0ABR1AGM3</accession>
<evidence type="ECO:0000256" key="5">
    <source>
        <dbReference type="ARBA" id="ARBA00022660"/>
    </source>
</evidence>
<comment type="caution">
    <text evidence="13">The sequence shown here is derived from an EMBL/GenBank/DDBJ whole genome shotgun (WGS) entry which is preliminary data.</text>
</comment>
<dbReference type="InterPro" id="IPR036544">
    <property type="entry name" value="QCR7_sf"/>
</dbReference>
<keyword evidence="4" id="KW-0813">Transport</keyword>
<dbReference type="Pfam" id="PF02271">
    <property type="entry name" value="UCR_14kD"/>
    <property type="match status" value="1"/>
</dbReference>
<comment type="subunit">
    <text evidence="12">Component of the ubiquinol-cytochrome c oxidoreductase (cytochrome b-c1 complex, complex III, CIII), a multisubunit enzyme composed of 3 respiratory subunits cytochrome b, cytochrome c1 and Rieske protein, 2 core protein subunits, and additional low-molecular weight protein subunits. The complex exists as an obligatory dimer and forms supercomplexes (SCs) in the inner mitochondrial membrane with cytochrome c oxidase (complex IV, CIV).</text>
</comment>
<evidence type="ECO:0000256" key="12">
    <source>
        <dbReference type="ARBA" id="ARBA00038521"/>
    </source>
</evidence>
<evidence type="ECO:0000256" key="10">
    <source>
        <dbReference type="ARBA" id="ARBA00031021"/>
    </source>
</evidence>
<dbReference type="SUPFAM" id="SSF81524">
    <property type="entry name" value="14 kDa protein of cytochrome bc1 complex (Ubiquinol-cytochrome c reductase)"/>
    <property type="match status" value="1"/>
</dbReference>
<organism evidence="13 14">
    <name type="scientific">Polyplax serrata</name>
    <name type="common">Common mouse louse</name>
    <dbReference type="NCBI Taxonomy" id="468196"/>
    <lineage>
        <taxon>Eukaryota</taxon>
        <taxon>Metazoa</taxon>
        <taxon>Ecdysozoa</taxon>
        <taxon>Arthropoda</taxon>
        <taxon>Hexapoda</taxon>
        <taxon>Insecta</taxon>
        <taxon>Pterygota</taxon>
        <taxon>Neoptera</taxon>
        <taxon>Paraneoptera</taxon>
        <taxon>Psocodea</taxon>
        <taxon>Troctomorpha</taxon>
        <taxon>Phthiraptera</taxon>
        <taxon>Anoplura</taxon>
        <taxon>Polyplacidae</taxon>
        <taxon>Polyplax</taxon>
    </lineage>
</organism>
<dbReference type="PANTHER" id="PTHR12022">
    <property type="entry name" value="UBIQUINOL-CYTOCHROME C REDUCTASE COMPLEX 14 KD PROTEIN"/>
    <property type="match status" value="1"/>
</dbReference>
<name>A0ABR1AGM3_POLSC</name>
<protein>
    <recommendedName>
        <fullName evidence="3">Cytochrome b-c1 complex subunit 7</fullName>
    </recommendedName>
    <alternativeName>
        <fullName evidence="10">Complex III subunit VII</fullName>
    </alternativeName>
    <alternativeName>
        <fullName evidence="11">Ubiquinol-cytochrome c reductase complex 14 kDa protein</fullName>
    </alternativeName>
</protein>
<evidence type="ECO:0000256" key="7">
    <source>
        <dbReference type="ARBA" id="ARBA00022982"/>
    </source>
</evidence>
<evidence type="ECO:0000313" key="14">
    <source>
        <dbReference type="Proteomes" id="UP001359485"/>
    </source>
</evidence>
<dbReference type="PANTHER" id="PTHR12022:SF0">
    <property type="entry name" value="CYTOCHROME B-C1 COMPLEX SUBUNIT 7"/>
    <property type="match status" value="1"/>
</dbReference>
<evidence type="ECO:0000256" key="9">
    <source>
        <dbReference type="ARBA" id="ARBA00023136"/>
    </source>
</evidence>
<comment type="subcellular location">
    <subcellularLocation>
        <location evidence="1">Mitochondrion inner membrane</location>
        <topology evidence="1">Peripheral membrane protein</topology>
        <orientation evidence="1">Matrix side</orientation>
    </subcellularLocation>
</comment>
<dbReference type="InterPro" id="IPR003197">
    <property type="entry name" value="QCR7"/>
</dbReference>
<keyword evidence="14" id="KW-1185">Reference proteome</keyword>
<evidence type="ECO:0000256" key="8">
    <source>
        <dbReference type="ARBA" id="ARBA00023128"/>
    </source>
</evidence>
<comment type="similarity">
    <text evidence="2">Belongs to the UQCRB/QCR7 family.</text>
</comment>
<reference evidence="13 14" key="1">
    <citation type="submission" date="2023-09" db="EMBL/GenBank/DDBJ databases">
        <title>Genomes of two closely related lineages of the louse Polyplax serrata with different host specificities.</title>
        <authorList>
            <person name="Martinu J."/>
            <person name="Tarabai H."/>
            <person name="Stefka J."/>
            <person name="Hypsa V."/>
        </authorList>
    </citation>
    <scope>NUCLEOTIDE SEQUENCE [LARGE SCALE GENOMIC DNA]</scope>
    <source>
        <strain evidence="13">98ZLc_SE</strain>
    </source>
</reference>
<evidence type="ECO:0000313" key="13">
    <source>
        <dbReference type="EMBL" id="KAK6618117.1"/>
    </source>
</evidence>
<gene>
    <name evidence="13" type="ORF">RUM44_002563</name>
</gene>
<evidence type="ECO:0000256" key="11">
    <source>
        <dbReference type="ARBA" id="ARBA00032927"/>
    </source>
</evidence>
<keyword evidence="9" id="KW-0472">Membrane</keyword>
<keyword evidence="5" id="KW-0679">Respiratory chain</keyword>
<sequence>MALFRTRGILSRIRNLHTTSTLPQKKPSEFMFKISGYYKFGLLKDDFLWDYDEDVAEALRRAPEHIRMERIYRAIKAQQAEISHTLLPEEEWTKIDDNHYYLQPYLEEVKAEKREREEWNANN</sequence>
<proteinExistence type="inferred from homology"/>
<dbReference type="EMBL" id="JAWJWF010000050">
    <property type="protein sequence ID" value="KAK6618117.1"/>
    <property type="molecule type" value="Genomic_DNA"/>
</dbReference>
<evidence type="ECO:0000256" key="4">
    <source>
        <dbReference type="ARBA" id="ARBA00022448"/>
    </source>
</evidence>
<evidence type="ECO:0000256" key="2">
    <source>
        <dbReference type="ARBA" id="ARBA00008554"/>
    </source>
</evidence>
<evidence type="ECO:0000256" key="3">
    <source>
        <dbReference type="ARBA" id="ARBA00016323"/>
    </source>
</evidence>
<dbReference type="Gene3D" id="1.10.1090.10">
    <property type="entry name" value="Cytochrome b-c1 complex subunit 7"/>
    <property type="match status" value="1"/>
</dbReference>
<evidence type="ECO:0000256" key="6">
    <source>
        <dbReference type="ARBA" id="ARBA00022792"/>
    </source>
</evidence>
<keyword evidence="7" id="KW-0249">Electron transport</keyword>